<accession>A0A139AJP4</accession>
<feature type="domain" description="GDS1 winged helix" evidence="2">
    <location>
        <begin position="249"/>
        <end position="336"/>
    </location>
</feature>
<feature type="compositionally biased region" description="Low complexity" evidence="1">
    <location>
        <begin position="963"/>
        <end position="972"/>
    </location>
</feature>
<dbReference type="EMBL" id="KQ965749">
    <property type="protein sequence ID" value="KXS17007.1"/>
    <property type="molecule type" value="Genomic_DNA"/>
</dbReference>
<feature type="compositionally biased region" description="Polar residues" evidence="1">
    <location>
        <begin position="593"/>
        <end position="616"/>
    </location>
</feature>
<feature type="compositionally biased region" description="Low complexity" evidence="1">
    <location>
        <begin position="472"/>
        <end position="483"/>
    </location>
</feature>
<feature type="region of interest" description="Disordered" evidence="1">
    <location>
        <begin position="1087"/>
        <end position="1112"/>
    </location>
</feature>
<feature type="compositionally biased region" description="Acidic residues" evidence="1">
    <location>
        <begin position="540"/>
        <end position="559"/>
    </location>
</feature>
<dbReference type="AlphaFoldDB" id="A0A139AJP4"/>
<feature type="compositionally biased region" description="Polar residues" evidence="1">
    <location>
        <begin position="690"/>
        <end position="703"/>
    </location>
</feature>
<reference evidence="3 4" key="1">
    <citation type="journal article" date="2015" name="Genome Biol. Evol.">
        <title>Phylogenomic analyses indicate that early fungi evolved digesting cell walls of algal ancestors of land plants.</title>
        <authorList>
            <person name="Chang Y."/>
            <person name="Wang S."/>
            <person name="Sekimoto S."/>
            <person name="Aerts A.L."/>
            <person name="Choi C."/>
            <person name="Clum A."/>
            <person name="LaButti K.M."/>
            <person name="Lindquist E.A."/>
            <person name="Yee Ngan C."/>
            <person name="Ohm R.A."/>
            <person name="Salamov A.A."/>
            <person name="Grigoriev I.V."/>
            <person name="Spatafora J.W."/>
            <person name="Berbee M.L."/>
        </authorList>
    </citation>
    <scope>NUCLEOTIDE SEQUENCE [LARGE SCALE GENOMIC DNA]</scope>
    <source>
        <strain evidence="3 4">JEL478</strain>
    </source>
</reference>
<dbReference type="InterPro" id="IPR057511">
    <property type="entry name" value="WH_GDS1"/>
</dbReference>
<feature type="region of interest" description="Disordered" evidence="1">
    <location>
        <begin position="126"/>
        <end position="146"/>
    </location>
</feature>
<feature type="compositionally biased region" description="Polar residues" evidence="1">
    <location>
        <begin position="634"/>
        <end position="647"/>
    </location>
</feature>
<dbReference type="OrthoDB" id="5597783at2759"/>
<feature type="compositionally biased region" description="Low complexity" evidence="1">
    <location>
        <begin position="214"/>
        <end position="225"/>
    </location>
</feature>
<feature type="region of interest" description="Disordered" evidence="1">
    <location>
        <begin position="682"/>
        <end position="715"/>
    </location>
</feature>
<feature type="compositionally biased region" description="Low complexity" evidence="1">
    <location>
        <begin position="67"/>
        <end position="80"/>
    </location>
</feature>
<feature type="compositionally biased region" description="Basic residues" evidence="1">
    <location>
        <begin position="45"/>
        <end position="58"/>
    </location>
</feature>
<feature type="region of interest" description="Disordered" evidence="1">
    <location>
        <begin position="1"/>
        <end position="92"/>
    </location>
</feature>
<keyword evidence="4" id="KW-1185">Reference proteome</keyword>
<gene>
    <name evidence="3" type="ORF">M427DRAFT_133779</name>
</gene>
<proteinExistence type="predicted"/>
<evidence type="ECO:0000313" key="3">
    <source>
        <dbReference type="EMBL" id="KXS17007.1"/>
    </source>
</evidence>
<feature type="compositionally biased region" description="Low complexity" evidence="1">
    <location>
        <begin position="423"/>
        <end position="434"/>
    </location>
</feature>
<evidence type="ECO:0000313" key="4">
    <source>
        <dbReference type="Proteomes" id="UP000070544"/>
    </source>
</evidence>
<feature type="region of interest" description="Disordered" evidence="1">
    <location>
        <begin position="823"/>
        <end position="852"/>
    </location>
</feature>
<feature type="compositionally biased region" description="Acidic residues" evidence="1">
    <location>
        <begin position="653"/>
        <end position="663"/>
    </location>
</feature>
<dbReference type="Proteomes" id="UP000070544">
    <property type="component" value="Unassembled WGS sequence"/>
</dbReference>
<feature type="compositionally biased region" description="Pro residues" evidence="1">
    <location>
        <begin position="1"/>
        <end position="12"/>
    </location>
</feature>
<name>A0A139AJP4_GONPJ</name>
<feature type="compositionally biased region" description="Low complexity" evidence="1">
    <location>
        <begin position="982"/>
        <end position="999"/>
    </location>
</feature>
<evidence type="ECO:0000256" key="1">
    <source>
        <dbReference type="SAM" id="MobiDB-lite"/>
    </source>
</evidence>
<dbReference type="STRING" id="1344416.A0A139AJP4"/>
<dbReference type="Pfam" id="PF25318">
    <property type="entry name" value="WHD_GDS1"/>
    <property type="match status" value="1"/>
</dbReference>
<evidence type="ECO:0000259" key="2">
    <source>
        <dbReference type="Pfam" id="PF25318"/>
    </source>
</evidence>
<feature type="compositionally biased region" description="Polar residues" evidence="1">
    <location>
        <begin position="126"/>
        <end position="138"/>
    </location>
</feature>
<protein>
    <recommendedName>
        <fullName evidence="2">GDS1 winged helix domain-containing protein</fullName>
    </recommendedName>
</protein>
<feature type="compositionally biased region" description="Basic and acidic residues" evidence="1">
    <location>
        <begin position="704"/>
        <end position="713"/>
    </location>
</feature>
<feature type="compositionally biased region" description="Polar residues" evidence="1">
    <location>
        <begin position="824"/>
        <end position="846"/>
    </location>
</feature>
<sequence>MAESPQPHPVTPPRNLSPADAILTPYHGYAEIKSESTASSEKPPVAKRKPGRPVKRRPVPPSQRSLPQGGKAPAAPGGAPLPVSGQPGALRIQFPGASTSALLQEAGNALKMSSLGGHVLASIGSRASPSVDESSGSEMTPPPPELGALANSTGFGLEPSGHAFSRVKIEREGTPLVDVARNDRELSIPRSDTMDADGFSSLDTIHLKAEDMDSQGTQSYSQTSTIDPSQLSIAPPADTALNVQTIKLHREDARDKVLVAIVRALAKTGNVPATPKELSTLILKGNLCQLGGFTPYATVSSRMSQHFKRCGEGRRAPILGKWSLEGDRKLRYYILYEDDPELFPYVEVPEDRLKATYTPSGTVEDAGWLPDLDPNVDVLIDPGDPPPPKVPKGKMHAGRDSGDGSGADGQMQSEWKRRHARPPRMASSAPASGPITGGGKTFALGFSGGKSGNEHQSAPAAVQSLPSGGNTGNTVGKGTSRSSAPPPTPPRSRKSSSTRRTAPKIGDSYEFQSYGKPQGYNARNRSRWNRMKSAQFVAFSDEDDDDLEDDDADESDSEDESSRMQQPFPHSEPLLLRSPARNMVYSPGRRATTGLTVSQKASDTALPMSTDSQADYHSSPAAADSKPPRYRASMLSSEPLPTSSSAIYRSEDEASTDDGEGFEENPLSVIKRFLAAAIAAPAAEDEADGDTNTATESATAKMSNTDDPKRDDISDFGDELAMHATTATTAVMDSELHLGSKSPHIEPSTLIRVEGPDLEVPPMIAPSVTGQHGQSPVVHYHEAQTPSRLLSLGTPLRFLSGEGLPITPALGMAQPWAASVERAGTTTDSAPSSSIGTKTTSHTEPGTVTRRPEEITLDEVAGLLSPPFNPGSDQDTPSDYASIPIDATGLPQIDMDPYDSAMDSADDDMVEISAPRRAPSRSASAASANGSLRSMKILFPAEELNLTDNYSSGGSLPVLSLDGTSSGTTTPRSRSRMLVTVSPHPTTPSTASRPTSRPGTRAAAEILVSGVRFAPFPTTRDTKEDAEVSGPLGEGVGMLNASIGLPDDFVRVGGGNVTATSTKENLSQLSNSVRKAVHRDDEQATGLDHTGIDSGRTWKKRKVEQSNMMELI</sequence>
<feature type="region of interest" description="Disordered" evidence="1">
    <location>
        <begin position="365"/>
        <end position="663"/>
    </location>
</feature>
<feature type="compositionally biased region" description="Gly residues" evidence="1">
    <location>
        <begin position="435"/>
        <end position="451"/>
    </location>
</feature>
<feature type="region of interest" description="Disordered" evidence="1">
    <location>
        <begin position="213"/>
        <end position="233"/>
    </location>
</feature>
<feature type="region of interest" description="Disordered" evidence="1">
    <location>
        <begin position="961"/>
        <end position="999"/>
    </location>
</feature>
<organism evidence="3 4">
    <name type="scientific">Gonapodya prolifera (strain JEL478)</name>
    <name type="common">Monoblepharis prolifera</name>
    <dbReference type="NCBI Taxonomy" id="1344416"/>
    <lineage>
        <taxon>Eukaryota</taxon>
        <taxon>Fungi</taxon>
        <taxon>Fungi incertae sedis</taxon>
        <taxon>Chytridiomycota</taxon>
        <taxon>Chytridiomycota incertae sedis</taxon>
        <taxon>Monoblepharidomycetes</taxon>
        <taxon>Monoblepharidales</taxon>
        <taxon>Gonapodyaceae</taxon>
        <taxon>Gonapodya</taxon>
    </lineage>
</organism>